<proteinExistence type="predicted"/>
<organism evidence="1 2">
    <name type="scientific">Boothiomyces macroporosus</name>
    <dbReference type="NCBI Taxonomy" id="261099"/>
    <lineage>
        <taxon>Eukaryota</taxon>
        <taxon>Fungi</taxon>
        <taxon>Fungi incertae sedis</taxon>
        <taxon>Chytridiomycota</taxon>
        <taxon>Chytridiomycota incertae sedis</taxon>
        <taxon>Chytridiomycetes</taxon>
        <taxon>Rhizophydiales</taxon>
        <taxon>Terramycetaceae</taxon>
        <taxon>Boothiomyces</taxon>
    </lineage>
</organism>
<evidence type="ECO:0000313" key="1">
    <source>
        <dbReference type="EMBL" id="KAJ3261610.1"/>
    </source>
</evidence>
<dbReference type="AlphaFoldDB" id="A0AAD5Y6N1"/>
<reference evidence="1" key="1">
    <citation type="submission" date="2020-05" db="EMBL/GenBank/DDBJ databases">
        <title>Phylogenomic resolution of chytrid fungi.</title>
        <authorList>
            <person name="Stajich J.E."/>
            <person name="Amses K."/>
            <person name="Simmons R."/>
            <person name="Seto K."/>
            <person name="Myers J."/>
            <person name="Bonds A."/>
            <person name="Quandt C.A."/>
            <person name="Barry K."/>
            <person name="Liu P."/>
            <person name="Grigoriev I."/>
            <person name="Longcore J.E."/>
            <person name="James T.Y."/>
        </authorList>
    </citation>
    <scope>NUCLEOTIDE SEQUENCE</scope>
    <source>
        <strain evidence="1">PLAUS21</strain>
    </source>
</reference>
<gene>
    <name evidence="1" type="ORF">HK103_005448</name>
</gene>
<dbReference type="EMBL" id="JADGKB010000005">
    <property type="protein sequence ID" value="KAJ3261610.1"/>
    <property type="molecule type" value="Genomic_DNA"/>
</dbReference>
<protein>
    <submittedName>
        <fullName evidence="1">Uncharacterized protein</fullName>
    </submittedName>
</protein>
<dbReference type="Proteomes" id="UP001210925">
    <property type="component" value="Unassembled WGS sequence"/>
</dbReference>
<name>A0AAD5Y6N1_9FUNG</name>
<keyword evidence="2" id="KW-1185">Reference proteome</keyword>
<sequence>MADFAKLFRNSAFVSTHQNQLIRTTDAAKSVGEWGLKHTVKVPFKAISVPEFDQKLFKRPHIKSGNKMIYNLKRFQEIMPPPTEIRAKEINLTATYGFDSDELPIKPLAELSPVEWKKWVDYTKAQRETYLEEIKKGSMSELDWKRYLGLDKITELPRPIHPPYYSTRKPNQELQPVKGRILNVAENRSLIVGIAGYTCKLEYRDILPGLQFIKQLQSGRYFAIDREVEYDFYILSVDFDKDGNPDIKVSMRKPDGELPKRPTVLKSTMDVFGKRSQLKLETRTQAETAQAILREFANLSKRH</sequence>
<comment type="caution">
    <text evidence="1">The sequence shown here is derived from an EMBL/GenBank/DDBJ whole genome shotgun (WGS) entry which is preliminary data.</text>
</comment>
<accession>A0AAD5Y6N1</accession>
<evidence type="ECO:0000313" key="2">
    <source>
        <dbReference type="Proteomes" id="UP001210925"/>
    </source>
</evidence>